<dbReference type="AlphaFoldDB" id="A0A1D3D445"/>
<feature type="compositionally biased region" description="Low complexity" evidence="1">
    <location>
        <begin position="129"/>
        <end position="152"/>
    </location>
</feature>
<dbReference type="GO" id="GO:0072344">
    <property type="term" value="P:rescue of stalled ribosome"/>
    <property type="evidence" value="ECO:0007669"/>
    <property type="project" value="InterPro"/>
</dbReference>
<feature type="compositionally biased region" description="Basic and acidic residues" evidence="1">
    <location>
        <begin position="259"/>
        <end position="271"/>
    </location>
</feature>
<dbReference type="GO" id="GO:0043022">
    <property type="term" value="F:ribosome binding"/>
    <property type="evidence" value="ECO:0007669"/>
    <property type="project" value="TreeGrafter"/>
</dbReference>
<dbReference type="VEuPathDB" id="ToxoDB:cyc_06650"/>
<reference evidence="2 3" key="1">
    <citation type="journal article" date="2016" name="BMC Genomics">
        <title>Comparative genomics reveals Cyclospora cayetanensis possesses coccidia-like metabolism and invasion components but unique surface antigens.</title>
        <authorList>
            <person name="Liu S."/>
            <person name="Wang L."/>
            <person name="Zheng H."/>
            <person name="Xu Z."/>
            <person name="Roellig D.M."/>
            <person name="Li N."/>
            <person name="Frace M.A."/>
            <person name="Tang K."/>
            <person name="Arrowood M.J."/>
            <person name="Moss D.M."/>
            <person name="Zhang L."/>
            <person name="Feng Y."/>
            <person name="Xiao L."/>
        </authorList>
    </citation>
    <scope>NUCLEOTIDE SEQUENCE [LARGE SCALE GENOMIC DNA]</scope>
    <source>
        <strain evidence="2 3">CHN_HEN01</strain>
    </source>
</reference>
<sequence length="552" mass="58000">MQQQTRGLKNSSPAAAATAGVSVHPKCSVCQERTVDGDALLLHFRDCHFSCPLCEQEYHRAMAAAAAAADAGASEAPPSAEIVPVFGQIEELQHHYTQEHYPCPHRDLCPLTVYRNLTDLHMHIAAVHGGNSRPSSSSRAISAAAEASRGRGPQQVSPASTGNTFGSSAGPVALALRADYAAYRRLLISYLRQRRSHRGAPASAEAHAAGRASIAAITTSLPSRSSGSAPARTSGETPTSGAAPAETAAVSAAETAAADPDKWQEQEREALTRGACDSSNSDGGFRLPPGLSSRGEAFLSCVPPGAAATCSSILPSCAALQQLRDALPLLSQQREAAAVVAAAGRTAALTVLLLPDEDSKRISRLVCILFGTSCSSSASSMSSGKGDMLLLRNVVQSAKTTLPETPQGLLLLCLSLGASNSSKRLLLAEALQRLAVRMQQEEQAGKEGEQGCLPEQLGSQLSLGGVLGIGSAVCTPTMPPALPAFPALEPRVRIEQRPLQTAAVNPIWTDLQRVYFLQSSGTHSVCCLQFALGYHRRQQQQQPCQSQQQRQP</sequence>
<evidence type="ECO:0000256" key="1">
    <source>
        <dbReference type="SAM" id="MobiDB-lite"/>
    </source>
</evidence>
<evidence type="ECO:0000313" key="3">
    <source>
        <dbReference type="Proteomes" id="UP000095192"/>
    </source>
</evidence>
<feature type="region of interest" description="Disordered" evidence="1">
    <location>
        <begin position="128"/>
        <end position="165"/>
    </location>
</feature>
<gene>
    <name evidence="2" type="ORF">cyc_06650</name>
</gene>
<dbReference type="EMBL" id="JROU02000812">
    <property type="protein sequence ID" value="OEH78230.1"/>
    <property type="molecule type" value="Genomic_DNA"/>
</dbReference>
<dbReference type="GO" id="GO:0061630">
    <property type="term" value="F:ubiquitin protein ligase activity"/>
    <property type="evidence" value="ECO:0007669"/>
    <property type="project" value="InterPro"/>
</dbReference>
<organism evidence="2 3">
    <name type="scientific">Cyclospora cayetanensis</name>
    <dbReference type="NCBI Taxonomy" id="88456"/>
    <lineage>
        <taxon>Eukaryota</taxon>
        <taxon>Sar</taxon>
        <taxon>Alveolata</taxon>
        <taxon>Apicomplexa</taxon>
        <taxon>Conoidasida</taxon>
        <taxon>Coccidia</taxon>
        <taxon>Eucoccidiorida</taxon>
        <taxon>Eimeriorina</taxon>
        <taxon>Eimeriidae</taxon>
        <taxon>Cyclospora</taxon>
    </lineage>
</organism>
<dbReference type="Proteomes" id="UP000095192">
    <property type="component" value="Unassembled WGS sequence"/>
</dbReference>
<dbReference type="GO" id="GO:0016567">
    <property type="term" value="P:protein ubiquitination"/>
    <property type="evidence" value="ECO:0007669"/>
    <property type="project" value="TreeGrafter"/>
</dbReference>
<protein>
    <submittedName>
        <fullName evidence="2">Uncharacterized protein</fullName>
    </submittedName>
</protein>
<dbReference type="PANTHER" id="PTHR22938:SF0">
    <property type="entry name" value="E3 UBIQUITIN-PROTEIN LIGASE ZNF598"/>
    <property type="match status" value="1"/>
</dbReference>
<comment type="caution">
    <text evidence="2">The sequence shown here is derived from an EMBL/GenBank/DDBJ whole genome shotgun (WGS) entry which is preliminary data.</text>
</comment>
<accession>A0A1D3D445</accession>
<dbReference type="PANTHER" id="PTHR22938">
    <property type="entry name" value="ZINC FINGER PROTEIN 598"/>
    <property type="match status" value="1"/>
</dbReference>
<feature type="compositionally biased region" description="Low complexity" evidence="1">
    <location>
        <begin position="237"/>
        <end position="258"/>
    </location>
</feature>
<keyword evidence="3" id="KW-1185">Reference proteome</keyword>
<name>A0A1D3D445_9EIME</name>
<dbReference type="InParanoid" id="A0A1D3D445"/>
<feature type="compositionally biased region" description="Polar residues" evidence="1">
    <location>
        <begin position="154"/>
        <end position="165"/>
    </location>
</feature>
<proteinExistence type="predicted"/>
<feature type="region of interest" description="Disordered" evidence="1">
    <location>
        <begin position="219"/>
        <end position="283"/>
    </location>
</feature>
<evidence type="ECO:0000313" key="2">
    <source>
        <dbReference type="EMBL" id="OEH78230.1"/>
    </source>
</evidence>
<feature type="compositionally biased region" description="Polar residues" evidence="1">
    <location>
        <begin position="219"/>
        <end position="228"/>
    </location>
</feature>
<dbReference type="InterPro" id="IPR044288">
    <property type="entry name" value="ZNF598/HEL2"/>
</dbReference>